<dbReference type="Proteomes" id="UP000034264">
    <property type="component" value="Unassembled WGS sequence"/>
</dbReference>
<comment type="caution">
    <text evidence="2">The sequence shown here is derived from an EMBL/GenBank/DDBJ whole genome shotgun (WGS) entry which is preliminary data.</text>
</comment>
<keyword evidence="1" id="KW-0812">Transmembrane</keyword>
<feature type="transmembrane region" description="Helical" evidence="1">
    <location>
        <begin position="136"/>
        <end position="159"/>
    </location>
</feature>
<evidence type="ECO:0000313" key="3">
    <source>
        <dbReference type="Proteomes" id="UP000034264"/>
    </source>
</evidence>
<protein>
    <recommendedName>
        <fullName evidence="4">Glycosyltransferase RgtA/B/C/D-like domain-containing protein</fullName>
    </recommendedName>
</protein>
<keyword evidence="1" id="KW-1133">Transmembrane helix</keyword>
<evidence type="ECO:0008006" key="4">
    <source>
        <dbReference type="Google" id="ProtNLM"/>
    </source>
</evidence>
<feature type="transmembrane region" description="Helical" evidence="1">
    <location>
        <begin position="65"/>
        <end position="85"/>
    </location>
</feature>
<feature type="transmembrane region" description="Helical" evidence="1">
    <location>
        <begin position="240"/>
        <end position="261"/>
    </location>
</feature>
<accession>A0A0G1M4S2</accession>
<keyword evidence="1" id="KW-0472">Membrane</keyword>
<feature type="transmembrane region" description="Helical" evidence="1">
    <location>
        <begin position="215"/>
        <end position="233"/>
    </location>
</feature>
<dbReference type="EMBL" id="LCKS01000002">
    <property type="protein sequence ID" value="KKU03251.1"/>
    <property type="molecule type" value="Genomic_DNA"/>
</dbReference>
<reference evidence="2 3" key="1">
    <citation type="journal article" date="2015" name="Nature">
        <title>rRNA introns, odd ribosomes, and small enigmatic genomes across a large radiation of phyla.</title>
        <authorList>
            <person name="Brown C.T."/>
            <person name="Hug L.A."/>
            <person name="Thomas B.C."/>
            <person name="Sharon I."/>
            <person name="Castelle C.J."/>
            <person name="Singh A."/>
            <person name="Wilkins M.J."/>
            <person name="Williams K.H."/>
            <person name="Banfield J.F."/>
        </authorList>
    </citation>
    <scope>NUCLEOTIDE SEQUENCE [LARGE SCALE GENOMIC DNA]</scope>
</reference>
<sequence length="424" mass="48571">MNILASLIHAVILWSLRFSPFPELFVYPYLTARGFLPYAQILDQHFPGLMFFPINFFTLGFTDPAAFKLLLILIVLLQSALVYKISRSRLAVLAYALWQPIFEGNYLWLDTFLGLFILPAFFFFTSGLWIWSGLFLGMGVVFKQTLIPLVAFAAIILLWRRKFAALVKFSLAALFPSILILAYFYSRGILQDFWYWTVQFNLTTYAAGGRGGPNFSEIIKLAIPILVLILVWFKNREFRLGLGWLIFSVIGAVARFDLLHLQPAIPFLAIAFSKLFSRSRNLAAGLFVLSILLFGVFYIRAPKYPAVLFFDKDTDRLVSAIKNRVSDSDKIFLLGVQPHLYALTGTLPPGNIFVFQFPWFLKIAGRRVLDSLKTDPPSLVVYDDQNRIDGQYLRDYASYLVEYVQSHYLPVYRQGSVTIYARRN</sequence>
<name>A0A0G1M4S2_9BACT</name>
<evidence type="ECO:0000313" key="2">
    <source>
        <dbReference type="EMBL" id="KKU03251.1"/>
    </source>
</evidence>
<feature type="transmembrane region" description="Helical" evidence="1">
    <location>
        <begin position="166"/>
        <end position="185"/>
    </location>
</feature>
<organism evidence="2 3">
    <name type="scientific">Candidatus Amesbacteria bacterium GW2011_GWC2_45_19</name>
    <dbReference type="NCBI Taxonomy" id="1618366"/>
    <lineage>
        <taxon>Bacteria</taxon>
        <taxon>Candidatus Amesiibacteriota</taxon>
    </lineage>
</organism>
<feature type="transmembrane region" description="Helical" evidence="1">
    <location>
        <begin position="281"/>
        <end position="299"/>
    </location>
</feature>
<gene>
    <name evidence="2" type="ORF">UX05_C0002G0007</name>
</gene>
<dbReference type="AlphaFoldDB" id="A0A0G1M4S2"/>
<proteinExistence type="predicted"/>
<feature type="transmembrane region" description="Helical" evidence="1">
    <location>
        <begin position="106"/>
        <end position="130"/>
    </location>
</feature>
<evidence type="ECO:0000256" key="1">
    <source>
        <dbReference type="SAM" id="Phobius"/>
    </source>
</evidence>